<evidence type="ECO:0000313" key="3">
    <source>
        <dbReference type="Proteomes" id="UP000279306"/>
    </source>
</evidence>
<keyword evidence="1" id="KW-1133">Transmembrane helix</keyword>
<protein>
    <submittedName>
        <fullName evidence="2">Uncharacterized protein</fullName>
    </submittedName>
</protein>
<dbReference type="EMBL" id="LR134356">
    <property type="protein sequence ID" value="VEG55729.1"/>
    <property type="molecule type" value="Genomic_DNA"/>
</dbReference>
<dbReference type="STRING" id="1791.GCA_001049355_01289"/>
<gene>
    <name evidence="2" type="ORF">NCTC10437_03152</name>
</gene>
<accession>A0A3S4RUH2</accession>
<organism evidence="2 3">
    <name type="scientific">Mycolicibacterium aurum</name>
    <name type="common">Mycobacterium aurum</name>
    <dbReference type="NCBI Taxonomy" id="1791"/>
    <lineage>
        <taxon>Bacteria</taxon>
        <taxon>Bacillati</taxon>
        <taxon>Actinomycetota</taxon>
        <taxon>Actinomycetes</taxon>
        <taxon>Mycobacteriales</taxon>
        <taxon>Mycobacteriaceae</taxon>
        <taxon>Mycolicibacterium</taxon>
    </lineage>
</organism>
<reference evidence="2 3" key="1">
    <citation type="submission" date="2018-12" db="EMBL/GenBank/DDBJ databases">
        <authorList>
            <consortium name="Pathogen Informatics"/>
        </authorList>
    </citation>
    <scope>NUCLEOTIDE SEQUENCE [LARGE SCALE GENOMIC DNA]</scope>
    <source>
        <strain evidence="2 3">NCTC10437</strain>
    </source>
</reference>
<proteinExistence type="predicted"/>
<sequence length="167" mass="17879">MKRVSALWQRNVIGAVVVACTVGAFVAIDFGPEWSAYRNSVTPQLIVPDGQSGSADGQTWELVSIRHMNRSPLSFGPPLPAGTVLTVIVIDWTGTPRPGYCTAVLTDGERRWEAEGGGGFTSLPPEGTKNLCDSPGRIQSSFVLPDDVVPTAMDITHDGEITVRMLL</sequence>
<dbReference type="AlphaFoldDB" id="A0A3S4RUH2"/>
<dbReference type="OrthoDB" id="4762808at2"/>
<dbReference type="Proteomes" id="UP000279306">
    <property type="component" value="Chromosome"/>
</dbReference>
<dbReference type="KEGG" id="mauu:NCTC10437_03152"/>
<evidence type="ECO:0000313" key="2">
    <source>
        <dbReference type="EMBL" id="VEG55729.1"/>
    </source>
</evidence>
<keyword evidence="1" id="KW-0812">Transmembrane</keyword>
<dbReference type="RefSeq" id="WP_048631196.1">
    <property type="nucleotide sequence ID" value="NZ_CVQQ01000002.1"/>
</dbReference>
<name>A0A3S4RUH2_MYCAU</name>
<keyword evidence="3" id="KW-1185">Reference proteome</keyword>
<feature type="transmembrane region" description="Helical" evidence="1">
    <location>
        <begin position="12"/>
        <end position="31"/>
    </location>
</feature>
<keyword evidence="1" id="KW-0472">Membrane</keyword>
<evidence type="ECO:0000256" key="1">
    <source>
        <dbReference type="SAM" id="Phobius"/>
    </source>
</evidence>